<dbReference type="GO" id="GO:0005524">
    <property type="term" value="F:ATP binding"/>
    <property type="evidence" value="ECO:0007669"/>
    <property type="project" value="UniProtKB-KW"/>
</dbReference>
<dbReference type="InterPro" id="IPR014001">
    <property type="entry name" value="Helicase_ATP-bd"/>
</dbReference>
<evidence type="ECO:0000256" key="3">
    <source>
        <dbReference type="ARBA" id="ARBA00022801"/>
    </source>
</evidence>
<feature type="region of interest" description="Disordered" evidence="7">
    <location>
        <begin position="312"/>
        <end position="339"/>
    </location>
</feature>
<dbReference type="GO" id="GO:0016787">
    <property type="term" value="F:hydrolase activity"/>
    <property type="evidence" value="ECO:0007669"/>
    <property type="project" value="UniProtKB-KW"/>
</dbReference>
<feature type="compositionally biased region" description="Basic and acidic residues" evidence="7">
    <location>
        <begin position="321"/>
        <end position="335"/>
    </location>
</feature>
<dbReference type="PANTHER" id="PTHR45629">
    <property type="entry name" value="SNF2/RAD54 FAMILY MEMBER"/>
    <property type="match status" value="1"/>
</dbReference>
<name>A0A2Z6N8B4_TRISU</name>
<evidence type="ECO:0000256" key="2">
    <source>
        <dbReference type="ARBA" id="ARBA00022741"/>
    </source>
</evidence>
<keyword evidence="6" id="KW-0233">DNA recombination</keyword>
<dbReference type="InterPro" id="IPR038718">
    <property type="entry name" value="SNF2-like_sf"/>
</dbReference>
<dbReference type="GO" id="GO:0004386">
    <property type="term" value="F:helicase activity"/>
    <property type="evidence" value="ECO:0007669"/>
    <property type="project" value="UniProtKB-KW"/>
</dbReference>
<dbReference type="CDD" id="cd18793">
    <property type="entry name" value="SF2_C_SNF"/>
    <property type="match status" value="1"/>
</dbReference>
<dbReference type="OrthoDB" id="413460at2759"/>
<evidence type="ECO:0000313" key="10">
    <source>
        <dbReference type="EMBL" id="GAU25387.1"/>
    </source>
</evidence>
<dbReference type="InterPro" id="IPR050496">
    <property type="entry name" value="SNF2_RAD54_helicase_repair"/>
</dbReference>
<dbReference type="AlphaFoldDB" id="A0A2Z6N8B4"/>
<protein>
    <recommendedName>
        <fullName evidence="12">Helicase ATP-binding domain-containing protein</fullName>
    </recommendedName>
</protein>
<keyword evidence="4" id="KW-0347">Helicase</keyword>
<evidence type="ECO:0000259" key="9">
    <source>
        <dbReference type="PROSITE" id="PS51194"/>
    </source>
</evidence>
<dbReference type="SUPFAM" id="SSF52540">
    <property type="entry name" value="P-loop containing nucleoside triphosphate hydrolases"/>
    <property type="match status" value="2"/>
</dbReference>
<sequence length="1070" mass="121162">MANKSVKKPQSLNDSHYRFLQDLSAPPKTSSKPLDHQYDTPIQPRNLIYQDVDDDTIPQFSAITDFDSPIGQNSPENIEPASVENAPLRNEVPKFSDNCLLSQNSSLENRQSLVVEKAPLSNEVPKFFDDYSHRQNSRENRKPVKAVEAPLSQNYAENRQPVKPVEAPLCQNYAENRQTIKVKEALLPKEEVHQGLDNNSLKEEKNTKVKVQGRRRLCKAADKEAGKKVAVDEPKLDDLADFDSPIPVQKNVIEIEESKGKSQIRDILNDLTSRFDALSVEKKPQPKLVSKPVERFEGGKEIFEDEGLEFGSAGSSFSQKQEPHDTSSKDTKNDSGDIEYESDDSVEVLDHFEPENDGSITLSDPRSTYKLQPKIAKMLYPHQREGLKWLWSLHVRGKGGILGDDMGLGKTMQICGFLAGLFYSRLIRRVLVVAPKTLLPHWIKELSAVGLSEKTREYFGSCAKLRQYELQYILQDKGVLLTTYDIVRNNTKSLQGHSYVDEDDEDGPTWDYMILDEGHLIKNPSTQRAKSLLEIPSAHRIIISGTPLQNNLKELWALFNFCCPELLGDKKWFKDKYEMPILRGNDKNASDRDKRVGSAIAKSEVFNQDTEKTTAKLSQKREIIVWLRLTNIQRHLYEAFLKSEIVLSAFDGSPLAALTILKKICDHPLLLTKRAAEDVLEGMDSMLKPDEVNVAEKLAMHIADVAETDKFKDEHDVSCKITFIMSLLDNLIPEGHRVLIFSQTRKMLNLIQECITSKGYDFLRIDGTTKACDRIKVVDDFQDGVGAPIFLLTSQVGGLGLTLTRADRVIVVDPAWNPSTDNQSVDRAYRIGQKKDVIVYRLMTCGTVEEKIYRKQVYKGGLFKTVSEKKEQTRYFCQQDLKELFSLPREGFDVSVTQRQLAEKHDSQHIVDDSFHAHIEFLKSQGIAGISHHSLLFSKTEAVQEAPEHEVTRVHNTHYMGTSSSSSYSHEQIVDGAAFAFNPKDVNLHKKDSSPSSVGKLTELEIKDRIYRLSQMLSNTAMVSKLPDKGEKLKNRIGELNRELTKLKMEQTNVVDLDDITDEFERVLNV</sequence>
<dbReference type="PROSITE" id="PS51194">
    <property type="entry name" value="HELICASE_CTER"/>
    <property type="match status" value="1"/>
</dbReference>
<dbReference type="PANTHER" id="PTHR45629:SF7">
    <property type="entry name" value="DNA EXCISION REPAIR PROTEIN ERCC-6-RELATED"/>
    <property type="match status" value="1"/>
</dbReference>
<keyword evidence="5" id="KW-0067">ATP-binding</keyword>
<dbReference type="EMBL" id="DF973311">
    <property type="protein sequence ID" value="GAU25387.1"/>
    <property type="molecule type" value="Genomic_DNA"/>
</dbReference>
<dbReference type="Pfam" id="PF00271">
    <property type="entry name" value="Helicase_C"/>
    <property type="match status" value="1"/>
</dbReference>
<evidence type="ECO:0000256" key="5">
    <source>
        <dbReference type="ARBA" id="ARBA00022840"/>
    </source>
</evidence>
<dbReference type="Gene3D" id="3.40.50.10810">
    <property type="entry name" value="Tandem AAA-ATPase domain"/>
    <property type="match status" value="1"/>
</dbReference>
<dbReference type="Pfam" id="PF00176">
    <property type="entry name" value="SNF2-rel_dom"/>
    <property type="match status" value="1"/>
</dbReference>
<accession>A0A2Z6N8B4</accession>
<evidence type="ECO:0000259" key="8">
    <source>
        <dbReference type="PROSITE" id="PS51192"/>
    </source>
</evidence>
<evidence type="ECO:0000256" key="4">
    <source>
        <dbReference type="ARBA" id="ARBA00022806"/>
    </source>
</evidence>
<dbReference type="InterPro" id="IPR027417">
    <property type="entry name" value="P-loop_NTPase"/>
</dbReference>
<dbReference type="InterPro" id="IPR049730">
    <property type="entry name" value="SNF2/RAD54-like_C"/>
</dbReference>
<dbReference type="SMART" id="SM00487">
    <property type="entry name" value="DEXDc"/>
    <property type="match status" value="1"/>
</dbReference>
<organism evidence="10 11">
    <name type="scientific">Trifolium subterraneum</name>
    <name type="common">Subterranean clover</name>
    <dbReference type="NCBI Taxonomy" id="3900"/>
    <lineage>
        <taxon>Eukaryota</taxon>
        <taxon>Viridiplantae</taxon>
        <taxon>Streptophyta</taxon>
        <taxon>Embryophyta</taxon>
        <taxon>Tracheophyta</taxon>
        <taxon>Spermatophyta</taxon>
        <taxon>Magnoliopsida</taxon>
        <taxon>eudicotyledons</taxon>
        <taxon>Gunneridae</taxon>
        <taxon>Pentapetalae</taxon>
        <taxon>rosids</taxon>
        <taxon>fabids</taxon>
        <taxon>Fabales</taxon>
        <taxon>Fabaceae</taxon>
        <taxon>Papilionoideae</taxon>
        <taxon>50 kb inversion clade</taxon>
        <taxon>NPAAA clade</taxon>
        <taxon>Hologalegina</taxon>
        <taxon>IRL clade</taxon>
        <taxon>Trifolieae</taxon>
        <taxon>Trifolium</taxon>
    </lineage>
</organism>
<proteinExistence type="inferred from homology"/>
<evidence type="ECO:0000256" key="6">
    <source>
        <dbReference type="ARBA" id="ARBA00023172"/>
    </source>
</evidence>
<feature type="region of interest" description="Disordered" evidence="7">
    <location>
        <begin position="1"/>
        <end position="44"/>
    </location>
</feature>
<keyword evidence="2" id="KW-0547">Nucleotide-binding</keyword>
<evidence type="ECO:0008006" key="12">
    <source>
        <dbReference type="Google" id="ProtNLM"/>
    </source>
</evidence>
<dbReference type="SMART" id="SM00490">
    <property type="entry name" value="HELICc"/>
    <property type="match status" value="1"/>
</dbReference>
<feature type="domain" description="Helicase C-terminal" evidence="9">
    <location>
        <begin position="723"/>
        <end position="882"/>
    </location>
</feature>
<feature type="domain" description="Helicase ATP-binding" evidence="8">
    <location>
        <begin position="391"/>
        <end position="565"/>
    </location>
</feature>
<comment type="similarity">
    <text evidence="1">Belongs to the SNF2/RAD54 helicase family.</text>
</comment>
<evidence type="ECO:0000313" key="11">
    <source>
        <dbReference type="Proteomes" id="UP000242715"/>
    </source>
</evidence>
<keyword evidence="11" id="KW-1185">Reference proteome</keyword>
<dbReference type="GO" id="GO:0006310">
    <property type="term" value="P:DNA recombination"/>
    <property type="evidence" value="ECO:0007669"/>
    <property type="project" value="UniProtKB-KW"/>
</dbReference>
<dbReference type="Gene3D" id="3.40.50.300">
    <property type="entry name" value="P-loop containing nucleotide triphosphate hydrolases"/>
    <property type="match status" value="1"/>
</dbReference>
<reference evidence="11" key="1">
    <citation type="journal article" date="2017" name="Front. Plant Sci.">
        <title>Climate Clever Clovers: New Paradigm to Reduce the Environmental Footprint of Ruminants by Breeding Low Methanogenic Forages Utilizing Haplotype Variation.</title>
        <authorList>
            <person name="Kaur P."/>
            <person name="Appels R."/>
            <person name="Bayer P.E."/>
            <person name="Keeble-Gagnere G."/>
            <person name="Wang J."/>
            <person name="Hirakawa H."/>
            <person name="Shirasawa K."/>
            <person name="Vercoe P."/>
            <person name="Stefanova K."/>
            <person name="Durmic Z."/>
            <person name="Nichols P."/>
            <person name="Revell C."/>
            <person name="Isobe S.N."/>
            <person name="Edwards D."/>
            <person name="Erskine W."/>
        </authorList>
    </citation>
    <scope>NUCLEOTIDE SEQUENCE [LARGE SCALE GENOMIC DNA]</scope>
    <source>
        <strain evidence="11">cv. Daliak</strain>
    </source>
</reference>
<keyword evidence="3" id="KW-0378">Hydrolase</keyword>
<dbReference type="FunFam" id="3.40.50.10810:FF:000055">
    <property type="entry name" value="Protein CHROMATIN REMODELING 24"/>
    <property type="match status" value="1"/>
</dbReference>
<evidence type="ECO:0000256" key="7">
    <source>
        <dbReference type="SAM" id="MobiDB-lite"/>
    </source>
</evidence>
<dbReference type="InterPro" id="IPR000330">
    <property type="entry name" value="SNF2_N"/>
</dbReference>
<dbReference type="Proteomes" id="UP000242715">
    <property type="component" value="Unassembled WGS sequence"/>
</dbReference>
<dbReference type="PROSITE" id="PS51192">
    <property type="entry name" value="HELICASE_ATP_BIND_1"/>
    <property type="match status" value="1"/>
</dbReference>
<gene>
    <name evidence="10" type="ORF">TSUD_70400</name>
</gene>
<dbReference type="InterPro" id="IPR001650">
    <property type="entry name" value="Helicase_C-like"/>
</dbReference>
<dbReference type="GO" id="GO:0015616">
    <property type="term" value="F:DNA translocase activity"/>
    <property type="evidence" value="ECO:0007669"/>
    <property type="project" value="TreeGrafter"/>
</dbReference>
<evidence type="ECO:0000256" key="1">
    <source>
        <dbReference type="ARBA" id="ARBA00007025"/>
    </source>
</evidence>